<dbReference type="RefSeq" id="WP_044826276.1">
    <property type="nucleotide sequence ID" value="NZ_CP009687.1"/>
</dbReference>
<dbReference type="STRING" id="84022.CACET_c23350"/>
<protein>
    <submittedName>
        <fullName evidence="2">Transcriptional regulator</fullName>
    </submittedName>
</protein>
<dbReference type="AlphaFoldDB" id="A0A0D8I603"/>
<reference evidence="2 3" key="1">
    <citation type="submission" date="2014-10" db="EMBL/GenBank/DDBJ databases">
        <title>Genome sequence of Clostridium aceticum DSM 1496.</title>
        <authorList>
            <person name="Poehlein A."/>
            <person name="Schiel-Bengelsdorf B."/>
            <person name="Gottschalk G."/>
            <person name="Duerre P."/>
            <person name="Daniel R."/>
        </authorList>
    </citation>
    <scope>NUCLEOTIDE SEQUENCE [LARGE SCALE GENOMIC DNA]</scope>
    <source>
        <strain evidence="2 3">DSM 1496</strain>
    </source>
</reference>
<dbReference type="InterPro" id="IPR009060">
    <property type="entry name" value="UBA-like_sf"/>
</dbReference>
<evidence type="ECO:0000259" key="1">
    <source>
        <dbReference type="Pfam" id="PF14242"/>
    </source>
</evidence>
<sequence>MDINLENIDVIRERTGVSYKKAKEALENAGGDVVEALISLEEESTSKWTKNMGATGNEIIEKLKRVIEKGNVTRVILKKDDEVMLNIPITAGAIGVVLAPLASLLGISAALVTKTKIEIVQNDGKVLDLNEIAEEKVGDFKNMMKGDPTKEDIDDILDDLDQSGADF</sequence>
<gene>
    <name evidence="2" type="ORF">CACET_c23350</name>
</gene>
<proteinExistence type="predicted"/>
<dbReference type="Proteomes" id="UP000035704">
    <property type="component" value="Chromosome"/>
</dbReference>
<dbReference type="InterPro" id="IPR025642">
    <property type="entry name" value="DUF4342"/>
</dbReference>
<evidence type="ECO:0000313" key="2">
    <source>
        <dbReference type="EMBL" id="AKL95781.1"/>
    </source>
</evidence>
<dbReference type="SUPFAM" id="SSF46934">
    <property type="entry name" value="UBA-like"/>
    <property type="match status" value="1"/>
</dbReference>
<dbReference type="Pfam" id="PF14242">
    <property type="entry name" value="DUF4342"/>
    <property type="match status" value="1"/>
</dbReference>
<name>A0A0D8I603_9CLOT</name>
<evidence type="ECO:0000313" key="3">
    <source>
        <dbReference type="Proteomes" id="UP000035704"/>
    </source>
</evidence>
<dbReference type="OrthoDB" id="129626at2"/>
<dbReference type="Gene3D" id="1.10.8.10">
    <property type="entry name" value="DNA helicase RuvA subunit, C-terminal domain"/>
    <property type="match status" value="1"/>
</dbReference>
<keyword evidence="3" id="KW-1185">Reference proteome</keyword>
<dbReference type="PATRIC" id="fig|84022.5.peg.2181"/>
<dbReference type="KEGG" id="cace:CACET_c23350"/>
<organism evidence="2 3">
    <name type="scientific">Clostridium aceticum</name>
    <dbReference type="NCBI Taxonomy" id="84022"/>
    <lineage>
        <taxon>Bacteria</taxon>
        <taxon>Bacillati</taxon>
        <taxon>Bacillota</taxon>
        <taxon>Clostridia</taxon>
        <taxon>Eubacteriales</taxon>
        <taxon>Clostridiaceae</taxon>
        <taxon>Clostridium</taxon>
    </lineage>
</organism>
<feature type="domain" description="DUF4342" evidence="1">
    <location>
        <begin position="47"/>
        <end position="120"/>
    </location>
</feature>
<dbReference type="CDD" id="cd14360">
    <property type="entry name" value="UBA_NAC_like_bac"/>
    <property type="match status" value="1"/>
</dbReference>
<accession>A0A0D8I603</accession>
<dbReference type="EMBL" id="CP009687">
    <property type="protein sequence ID" value="AKL95781.1"/>
    <property type="molecule type" value="Genomic_DNA"/>
</dbReference>